<dbReference type="InterPro" id="IPR037171">
    <property type="entry name" value="NagB/RpiA_transferase-like"/>
</dbReference>
<keyword evidence="2 4" id="KW-0547">Nucleotide-binding</keyword>
<keyword evidence="3 4" id="KW-0067">ATP-binding</keyword>
<evidence type="ECO:0000256" key="1">
    <source>
        <dbReference type="ARBA" id="ARBA00010638"/>
    </source>
</evidence>
<dbReference type="NCBIfam" id="TIGR02727">
    <property type="entry name" value="MTHFS_bact"/>
    <property type="match status" value="1"/>
</dbReference>
<evidence type="ECO:0000256" key="2">
    <source>
        <dbReference type="ARBA" id="ARBA00022741"/>
    </source>
</evidence>
<keyword evidence="5" id="KW-0479">Metal-binding</keyword>
<protein>
    <recommendedName>
        <fullName evidence="5">5-formyltetrahydrofolate cyclo-ligase</fullName>
        <ecNumber evidence="5">6.3.3.2</ecNumber>
    </recommendedName>
</protein>
<dbReference type="InterPro" id="IPR002698">
    <property type="entry name" value="FTHF_cligase"/>
</dbReference>
<reference evidence="6 7" key="1">
    <citation type="submission" date="2020-02" db="EMBL/GenBank/DDBJ databases">
        <title>Genome assembly of a novel Clostridium senegalense strain.</title>
        <authorList>
            <person name="Gupta T.B."/>
            <person name="Jauregui R."/>
            <person name="Maclean P."/>
            <person name="Nawarathana A."/>
            <person name="Brightwell G."/>
        </authorList>
    </citation>
    <scope>NUCLEOTIDE SEQUENCE [LARGE SCALE GENOMIC DNA]</scope>
    <source>
        <strain evidence="6 7">AGRFS4</strain>
    </source>
</reference>
<feature type="binding site" evidence="4">
    <location>
        <position position="50"/>
    </location>
    <ligand>
        <name>substrate</name>
    </ligand>
</feature>
<feature type="binding site" evidence="4">
    <location>
        <begin position="133"/>
        <end position="141"/>
    </location>
    <ligand>
        <name>ATP</name>
        <dbReference type="ChEBI" id="CHEBI:30616"/>
    </ligand>
</feature>
<dbReference type="GO" id="GO:0035999">
    <property type="term" value="P:tetrahydrofolate interconversion"/>
    <property type="evidence" value="ECO:0007669"/>
    <property type="project" value="TreeGrafter"/>
</dbReference>
<comment type="catalytic activity">
    <reaction evidence="5">
        <text>(6S)-5-formyl-5,6,7,8-tetrahydrofolate + ATP = (6R)-5,10-methenyltetrahydrofolate + ADP + phosphate</text>
        <dbReference type="Rhea" id="RHEA:10488"/>
        <dbReference type="ChEBI" id="CHEBI:30616"/>
        <dbReference type="ChEBI" id="CHEBI:43474"/>
        <dbReference type="ChEBI" id="CHEBI:57455"/>
        <dbReference type="ChEBI" id="CHEBI:57457"/>
        <dbReference type="ChEBI" id="CHEBI:456216"/>
        <dbReference type="EC" id="6.3.3.2"/>
    </reaction>
</comment>
<evidence type="ECO:0000313" key="7">
    <source>
        <dbReference type="Proteomes" id="UP000481872"/>
    </source>
</evidence>
<accession>A0A6M0H3B6</accession>
<dbReference type="GO" id="GO:0030272">
    <property type="term" value="F:5-formyltetrahydrofolate cyclo-ligase activity"/>
    <property type="evidence" value="ECO:0007669"/>
    <property type="project" value="UniProtKB-EC"/>
</dbReference>
<feature type="binding site" evidence="4">
    <location>
        <begin position="4"/>
        <end position="8"/>
    </location>
    <ligand>
        <name>ATP</name>
        <dbReference type="ChEBI" id="CHEBI:30616"/>
    </ligand>
</feature>
<comment type="similarity">
    <text evidence="1 5">Belongs to the 5-formyltetrahydrofolate cyclo-ligase family.</text>
</comment>
<dbReference type="Gene3D" id="3.40.50.10420">
    <property type="entry name" value="NagB/RpiA/CoA transferase-like"/>
    <property type="match status" value="1"/>
</dbReference>
<keyword evidence="7" id="KW-1185">Reference proteome</keyword>
<keyword evidence="5" id="KW-0460">Magnesium</keyword>
<evidence type="ECO:0000256" key="4">
    <source>
        <dbReference type="PIRSR" id="PIRSR006806-1"/>
    </source>
</evidence>
<dbReference type="GO" id="GO:0005524">
    <property type="term" value="F:ATP binding"/>
    <property type="evidence" value="ECO:0007669"/>
    <property type="project" value="UniProtKB-KW"/>
</dbReference>
<dbReference type="PANTHER" id="PTHR23407:SF1">
    <property type="entry name" value="5-FORMYLTETRAHYDROFOLATE CYCLO-LIGASE"/>
    <property type="match status" value="1"/>
</dbReference>
<comment type="cofactor">
    <cofactor evidence="5">
        <name>Mg(2+)</name>
        <dbReference type="ChEBI" id="CHEBI:18420"/>
    </cofactor>
</comment>
<dbReference type="AlphaFoldDB" id="A0A6M0H3B6"/>
<gene>
    <name evidence="6" type="ORF">G3M99_06800</name>
</gene>
<dbReference type="SUPFAM" id="SSF100950">
    <property type="entry name" value="NagB/RpiA/CoA transferase-like"/>
    <property type="match status" value="1"/>
</dbReference>
<dbReference type="Proteomes" id="UP000481872">
    <property type="component" value="Unassembled WGS sequence"/>
</dbReference>
<keyword evidence="6" id="KW-0436">Ligase</keyword>
<name>A0A6M0H3B6_9CLOT</name>
<proteinExistence type="inferred from homology"/>
<dbReference type="PANTHER" id="PTHR23407">
    <property type="entry name" value="ATPASE INHIBITOR/5-FORMYLTETRAHYDROFOLATE CYCLO-LIGASE"/>
    <property type="match status" value="1"/>
</dbReference>
<dbReference type="EC" id="6.3.3.2" evidence="5"/>
<dbReference type="PIRSF" id="PIRSF006806">
    <property type="entry name" value="FTHF_cligase"/>
    <property type="match status" value="1"/>
</dbReference>
<evidence type="ECO:0000256" key="5">
    <source>
        <dbReference type="RuleBase" id="RU361279"/>
    </source>
</evidence>
<evidence type="ECO:0000256" key="3">
    <source>
        <dbReference type="ARBA" id="ARBA00022840"/>
    </source>
</evidence>
<sequence length="189" mass="21855">MLNKKELRKEILKLRDGISEETKKIYDNQIFEKFITHKKFKECKNIFIFVSYKSEVDTHKIIKYCFDNNKKVFIPKVKNANGDMGAFKINSFSQLQIGYKGILECDDTAEEIDKNDIELVVMPGAVFDLNGGRIGYGGGFYDKFLNDLSDNKFKIALAYDFQILNKIPNEVHDVKPNVILTDKRILKIV</sequence>
<dbReference type="RefSeq" id="WP_061995974.1">
    <property type="nucleotide sequence ID" value="NZ_JAAGPU010000009.1"/>
</dbReference>
<organism evidence="6 7">
    <name type="scientific">Clostridium senegalense</name>
    <dbReference type="NCBI Taxonomy" id="1465809"/>
    <lineage>
        <taxon>Bacteria</taxon>
        <taxon>Bacillati</taxon>
        <taxon>Bacillota</taxon>
        <taxon>Clostridia</taxon>
        <taxon>Eubacteriales</taxon>
        <taxon>Clostridiaceae</taxon>
        <taxon>Clostridium</taxon>
    </lineage>
</organism>
<dbReference type="EMBL" id="JAAGPU010000009">
    <property type="protein sequence ID" value="NEU04573.1"/>
    <property type="molecule type" value="Genomic_DNA"/>
</dbReference>
<feature type="binding site" evidence="4">
    <location>
        <position position="55"/>
    </location>
    <ligand>
        <name>substrate</name>
    </ligand>
</feature>
<evidence type="ECO:0000313" key="6">
    <source>
        <dbReference type="EMBL" id="NEU04573.1"/>
    </source>
</evidence>
<dbReference type="GO" id="GO:0046872">
    <property type="term" value="F:metal ion binding"/>
    <property type="evidence" value="ECO:0007669"/>
    <property type="project" value="UniProtKB-KW"/>
</dbReference>
<dbReference type="InterPro" id="IPR024185">
    <property type="entry name" value="FTHF_cligase-like_sf"/>
</dbReference>
<comment type="caution">
    <text evidence="6">The sequence shown here is derived from an EMBL/GenBank/DDBJ whole genome shotgun (WGS) entry which is preliminary data.</text>
</comment>
<dbReference type="Pfam" id="PF01812">
    <property type="entry name" value="5-FTHF_cyc-lig"/>
    <property type="match status" value="1"/>
</dbReference>
<dbReference type="GO" id="GO:0009396">
    <property type="term" value="P:folic acid-containing compound biosynthetic process"/>
    <property type="evidence" value="ECO:0007669"/>
    <property type="project" value="TreeGrafter"/>
</dbReference>